<evidence type="ECO:0000259" key="2">
    <source>
        <dbReference type="Pfam" id="PF18625"/>
    </source>
</evidence>
<evidence type="ECO:0000313" key="5">
    <source>
        <dbReference type="Proteomes" id="UP000199601"/>
    </source>
</evidence>
<dbReference type="Proteomes" id="UP000199601">
    <property type="component" value="Unassembled WGS sequence"/>
</dbReference>
<feature type="compositionally biased region" description="Gly residues" evidence="1">
    <location>
        <begin position="409"/>
        <end position="446"/>
    </location>
</feature>
<dbReference type="RefSeq" id="WP_090422363.1">
    <property type="nucleotide sequence ID" value="NZ_CTEC01000002.1"/>
</dbReference>
<protein>
    <submittedName>
        <fullName evidence="4">Putative alanine and glycine rich protein</fullName>
    </submittedName>
</protein>
<dbReference type="AlphaFoldDB" id="A0A0U1DM39"/>
<dbReference type="EMBL" id="CTEC01000002">
    <property type="protein sequence ID" value="CQD17539.1"/>
    <property type="molecule type" value="Genomic_DNA"/>
</dbReference>
<organism evidence="4 5">
    <name type="scientific">Mycobacterium europaeum</name>
    <dbReference type="NCBI Taxonomy" id="761804"/>
    <lineage>
        <taxon>Bacteria</taxon>
        <taxon>Bacillati</taxon>
        <taxon>Actinomycetota</taxon>
        <taxon>Actinomycetes</taxon>
        <taxon>Mycobacteriales</taxon>
        <taxon>Mycobacteriaceae</taxon>
        <taxon>Mycobacterium</taxon>
        <taxon>Mycobacterium simiae complex</taxon>
    </lineage>
</organism>
<feature type="domain" description="ESX-1 secretion-associated protein EspB PPE" evidence="3">
    <location>
        <begin position="134"/>
        <end position="293"/>
    </location>
</feature>
<dbReference type="Pfam" id="PF21856">
    <property type="entry name" value="EspB_PPE"/>
    <property type="match status" value="1"/>
</dbReference>
<dbReference type="InterPro" id="IPR041275">
    <property type="entry name" value="EspB_PE"/>
</dbReference>
<feature type="domain" description="ESX-1 secretion-associated protein EspB PE" evidence="2">
    <location>
        <begin position="10"/>
        <end position="85"/>
    </location>
</feature>
<gene>
    <name evidence="4" type="ORF">BN000_03874</name>
</gene>
<sequence length="487" mass="50377">MTEPLKVQHDELLARAAELEAPLPSPPAGDAAPPCEIGFIVDSATQLALSSAAIRDCVAYCERQYQILAQSLRNAAKAYEELDAAAAEAMAGDSSGSSVTRGPVGGSEQAAAKSTAVQPYSPPATPAPTSDLGYYPVKQAAQHIEAPDQGPSFGKFADNWDTYALTLQQDVLPRFRPFAYWQGPAAKAAEDNFEKQKRYVIGLADDCNQIAAQARQVVSAHKWAITEHPSSYEIYVTEFWIIEYTKRNDLARRAQQVDWYQELQNKSEEVLAQYRQLASAPLAPIYPSAPPAATVIAPPAIRFSDLRGNVGGGGGTYGGGGVWSDAATGGQLASANVADRVSGINDMVSGLTGTTADPYADAPAASAGAPLAAAGPSMGGVKPASFGGGGDVPSPPLQPPVDAGSAQTGPGGGPGPGGAAPGSGGAMGGRGGMGMAPMGAGAGQGQGQDKKAKRTQDDEELYTEERPWTSSVIGIRPRNDAPEETHR</sequence>
<evidence type="ECO:0000259" key="3">
    <source>
        <dbReference type="Pfam" id="PF21856"/>
    </source>
</evidence>
<dbReference type="SUPFAM" id="SSF140459">
    <property type="entry name" value="PE/PPE dimer-like"/>
    <property type="match status" value="1"/>
</dbReference>
<name>A0A0U1DM39_9MYCO</name>
<feature type="compositionally biased region" description="Basic and acidic residues" evidence="1">
    <location>
        <begin position="477"/>
        <end position="487"/>
    </location>
</feature>
<evidence type="ECO:0000256" key="1">
    <source>
        <dbReference type="SAM" id="MobiDB-lite"/>
    </source>
</evidence>
<dbReference type="InterPro" id="IPR038332">
    <property type="entry name" value="PPE_sf"/>
</dbReference>
<accession>A0A0U1DM39</accession>
<feature type="region of interest" description="Disordered" evidence="1">
    <location>
        <begin position="371"/>
        <end position="487"/>
    </location>
</feature>
<evidence type="ECO:0000313" key="4">
    <source>
        <dbReference type="EMBL" id="CQD17539.1"/>
    </source>
</evidence>
<feature type="region of interest" description="Disordered" evidence="1">
    <location>
        <begin position="91"/>
        <end position="125"/>
    </location>
</feature>
<dbReference type="Pfam" id="PF18625">
    <property type="entry name" value="EspB_PE"/>
    <property type="match status" value="1"/>
</dbReference>
<dbReference type="Gene3D" id="1.20.1260.20">
    <property type="entry name" value="PPE superfamily"/>
    <property type="match status" value="1"/>
</dbReference>
<proteinExistence type="predicted"/>
<reference evidence="5" key="1">
    <citation type="submission" date="2015-03" db="EMBL/GenBank/DDBJ databases">
        <authorList>
            <person name="Urmite Genomes"/>
        </authorList>
    </citation>
    <scope>NUCLEOTIDE SEQUENCE [LARGE SCALE GENOMIC DNA]</scope>
    <source>
        <strain evidence="5">CSUR P1344</strain>
    </source>
</reference>
<dbReference type="InterPro" id="IPR054056">
    <property type="entry name" value="EspB_PPE"/>
</dbReference>
<feature type="compositionally biased region" description="Low complexity" evidence="1">
    <location>
        <begin position="371"/>
        <end position="380"/>
    </location>
</feature>
<keyword evidence="5" id="KW-1185">Reference proteome</keyword>